<dbReference type="AlphaFoldDB" id="A0A1E7KQE4"/>
<protein>
    <recommendedName>
        <fullName evidence="4">DUF1453 domain-containing protein</fullName>
    </recommendedName>
</protein>
<keyword evidence="1" id="KW-0472">Membrane</keyword>
<reference evidence="2 3" key="1">
    <citation type="journal article" date="2016" name="Front. Microbiol.">
        <title>Comparative Genomics Analysis of Streptomyces Species Reveals Their Adaptation to the Marine Environment and Their Diversity at the Genomic Level.</title>
        <authorList>
            <person name="Tian X."/>
            <person name="Zhang Z."/>
            <person name="Yang T."/>
            <person name="Chen M."/>
            <person name="Li J."/>
            <person name="Chen F."/>
            <person name="Yang J."/>
            <person name="Li W."/>
            <person name="Zhang B."/>
            <person name="Zhang Z."/>
            <person name="Wu J."/>
            <person name="Zhang C."/>
            <person name="Long L."/>
            <person name="Xiao J."/>
        </authorList>
    </citation>
    <scope>NUCLEOTIDE SEQUENCE [LARGE SCALE GENOMIC DNA]</scope>
    <source>
        <strain evidence="2 3">SCSIO 10429</strain>
    </source>
</reference>
<evidence type="ECO:0000313" key="3">
    <source>
        <dbReference type="Proteomes" id="UP000176005"/>
    </source>
</evidence>
<comment type="caution">
    <text evidence="2">The sequence shown here is derived from an EMBL/GenBank/DDBJ whole genome shotgun (WGS) entry which is preliminary data.</text>
</comment>
<dbReference type="Proteomes" id="UP000176005">
    <property type="component" value="Unassembled WGS sequence"/>
</dbReference>
<dbReference type="EMBL" id="LJGW01000658">
    <property type="protein sequence ID" value="OEV06172.1"/>
    <property type="molecule type" value="Genomic_DNA"/>
</dbReference>
<evidence type="ECO:0000313" key="2">
    <source>
        <dbReference type="EMBL" id="OEV06172.1"/>
    </source>
</evidence>
<feature type="transmembrane region" description="Helical" evidence="1">
    <location>
        <begin position="97"/>
        <end position="116"/>
    </location>
</feature>
<accession>A0A1E7KQE4</accession>
<name>A0A1E7KQE4_9ACTN</name>
<proteinExistence type="predicted"/>
<dbReference type="RefSeq" id="WP_070020365.1">
    <property type="nucleotide sequence ID" value="NZ_LJGW01000658.1"/>
</dbReference>
<gene>
    <name evidence="2" type="ORF">AN218_31025</name>
</gene>
<feature type="transmembrane region" description="Helical" evidence="1">
    <location>
        <begin position="34"/>
        <end position="52"/>
    </location>
</feature>
<sequence>MNGWMTTALIVALVAAVVVKRLRGEPLDARELLGAPVILTGVGAWSVVQASGHLTATDFGWVAAGSVLGLALGAVRGRTVEVFERDGVAWHRYTGRTFLAALGTFALMAAFGYAAVRAGMHEEARPTTLSIGVSYLGEALAVAVRGMGTGLPFAAQGARR</sequence>
<evidence type="ECO:0008006" key="4">
    <source>
        <dbReference type="Google" id="ProtNLM"/>
    </source>
</evidence>
<keyword evidence="1" id="KW-1133">Transmembrane helix</keyword>
<feature type="transmembrane region" description="Helical" evidence="1">
    <location>
        <begin position="59"/>
        <end position="77"/>
    </location>
</feature>
<evidence type="ECO:0000256" key="1">
    <source>
        <dbReference type="SAM" id="Phobius"/>
    </source>
</evidence>
<keyword evidence="3" id="KW-1185">Reference proteome</keyword>
<organism evidence="2 3">
    <name type="scientific">Streptomyces nanshensis</name>
    <dbReference type="NCBI Taxonomy" id="518642"/>
    <lineage>
        <taxon>Bacteria</taxon>
        <taxon>Bacillati</taxon>
        <taxon>Actinomycetota</taxon>
        <taxon>Actinomycetes</taxon>
        <taxon>Kitasatosporales</taxon>
        <taxon>Streptomycetaceae</taxon>
        <taxon>Streptomyces</taxon>
    </lineage>
</organism>
<keyword evidence="1" id="KW-0812">Transmembrane</keyword>